<sequence>MKPTSTKHRLKAQGLYHPSMEHDACGVGFVVDISGTKRHDIIHKAIEVLNNLEHRGACGCDPLTGDGAGLLIQVPHEFFQKITPGLKIKLPVEGDYGVGMVFLPPEVNTRNEYEVLFERMVHEEGQSVLGWRDVPIYNEHVGKVALEVEPVIRQIFIAKAKDIKDTAAFERKLYVIRKRVENTVLEEKPKGHEYFHVPSLSTRTIVYKGQLMATQIENYYVDLKDPAMKSALGLVHSRYSTNTFPSWDRAHPYRILAHNGEINTLRGNINWMHAREMQFVSTIFGKDIEKIRPVITPGGSDSATFDNALEMLVMCGRSLPHAVMMMIPEAWSGHESMDQEKKDFYEYHACLMEPWDGPASIAFTDGRYIGAVLDRNGLRPSRYVVTKDGLVVMASEVGVLKIEPENIEINGRLQPGKMFLVDTHEKRIIDDKELKHQYASRQPYGEWLKKQMIEVEKLPKPKKVERLSEKNFITQLKMFGYTTEDLKIVLQPMAEGGQEATGSMGIDIPLAVLSRRPQFLYHYFKQLFAQVTNPPVDAIREEIIMAEDVFLGSEQNLLDETPEHCHRLKLKHPVITNHELEKVRAVNHGQLKAVTLPIVFERTEGKAGLAKALDSLFEQASQAIQDGYTILILSDRIAGKELVPIPALLATAGLHHHLIREGTRTKVSLVVETGEAREMHHFAVLIGYGANAINPYLVFDIYEHEIKRGVYAPDLTFAQAEKNLVKACRKGIFKVISKMGISTIQSYCGAQIFEAVGLGEKLVDQYFTATVSRISGIGIEELAAEVLARHDHAFPKQEDKHQGLDEGGRYAWRKDGEFHQFNPQTVAMLQHAVRSGDYSLFKQFSKSVNDTSRDIATLRGLLKFKKGNPIPIEEVEPAKEIVKRFATGAMSYGSISKEAHENLAIAMNRLGGFSNTGEGGEDSDRFTPDPNGDLRRSRIKQVAQGRFGVTSHYLVNADQLQIKMAQGAKPGEGGQLPGHKVSKEIAKTRHTTPGVGLISPPPHHDIYSIEDLAQLIHDLKNSNTKADVSVKLVAEFGVGTVAAGVSKGKSDHVLISGHDGGTGASPQTSIMNAGLPWELGLAETQQVLVMNDLRGRIRVQTDGQLKTGRDVVIAATMGADEFGFSTAALVASGCILLRKCHLNTCSVGVATQDPELRKKFTGKPEHVVNFFMFIAEEIREIIAELGIRKMDDLIGRIDLLEVNDAIRHWKTKGLDFSNILHKPDVPSRIAIRHVGRQEHGLEKAIDYQLLELAKPALERGEKVKFDYPIRNINRTVGTILSSEVTRKYGEEGLPKDAIHIHFEGSAGQSFGAFLAPGVTLELEGDANDYTGKGLSGGRMIVYPHRKATFVPEENILIGNVVLYGATSGEAYFRGLAGERFCVRNSGAHTVVEGVGDHGCEYMTGGRVVVLGKTGRNFAAGMSGGIAYVWDIDPTFKRHCNLSMVDLVSVDDPRDQQELKTLIENHFKYTKSSVAKRVLDRWGKTVTQFIKVYPKDYRRVLEEAERLKSDKSEKEAVHG</sequence>
<dbReference type="GO" id="GO:0019676">
    <property type="term" value="P:ammonia assimilation cycle"/>
    <property type="evidence" value="ECO:0007669"/>
    <property type="project" value="TreeGrafter"/>
</dbReference>
<evidence type="ECO:0000256" key="10">
    <source>
        <dbReference type="ARBA" id="ARBA00022827"/>
    </source>
</evidence>
<dbReference type="InterPro" id="IPR002932">
    <property type="entry name" value="Glu_synthdom"/>
</dbReference>
<dbReference type="FunFam" id="3.20.20.70:FF:000053">
    <property type="entry name" value="Glutamate synthase large subunit"/>
    <property type="match status" value="1"/>
</dbReference>
<keyword evidence="15" id="KW-0314">Glutamate biosynthesis</keyword>
<evidence type="ECO:0000256" key="18">
    <source>
        <dbReference type="ARBA" id="ARBA00048151"/>
    </source>
</evidence>
<dbReference type="Proteomes" id="UP000230859">
    <property type="component" value="Unassembled WGS sequence"/>
</dbReference>
<comment type="cofactor">
    <cofactor evidence="1">
        <name>FMN</name>
        <dbReference type="ChEBI" id="CHEBI:58210"/>
    </cofactor>
</comment>
<keyword evidence="16" id="KW-0003">3Fe-4S</keyword>
<feature type="domain" description="Glutamine amidotransferase type-2" evidence="22">
    <location>
        <begin position="25"/>
        <end position="424"/>
    </location>
</feature>
<protein>
    <recommendedName>
        <fullName evidence="19">Glutamate synthase [NADPH] large chain</fullName>
        <ecNumber evidence="5">1.4.1.13</ecNumber>
    </recommendedName>
    <alternativeName>
        <fullName evidence="20">Glutamate synthase subunit alpha</fullName>
    </alternativeName>
</protein>
<dbReference type="NCBIfam" id="NF008730">
    <property type="entry name" value="PRK11750.1"/>
    <property type="match status" value="1"/>
</dbReference>
<dbReference type="PANTHER" id="PTHR11938:SF133">
    <property type="entry name" value="GLUTAMATE SYNTHASE (NADH)"/>
    <property type="match status" value="1"/>
</dbReference>
<dbReference type="CDD" id="cd00982">
    <property type="entry name" value="gltB_C"/>
    <property type="match status" value="1"/>
</dbReference>
<comment type="catalytic activity">
    <reaction evidence="18">
        <text>2 L-glutamate + NADP(+) = L-glutamine + 2-oxoglutarate + NADPH + H(+)</text>
        <dbReference type="Rhea" id="RHEA:15501"/>
        <dbReference type="ChEBI" id="CHEBI:15378"/>
        <dbReference type="ChEBI" id="CHEBI:16810"/>
        <dbReference type="ChEBI" id="CHEBI:29985"/>
        <dbReference type="ChEBI" id="CHEBI:57783"/>
        <dbReference type="ChEBI" id="CHEBI:58349"/>
        <dbReference type="ChEBI" id="CHEBI:58359"/>
        <dbReference type="EC" id="1.4.1.13"/>
    </reaction>
</comment>
<dbReference type="FunFam" id="3.60.20.10:FF:000001">
    <property type="entry name" value="Glutamate synthase, large subunit"/>
    <property type="match status" value="1"/>
</dbReference>
<dbReference type="GO" id="GO:0004355">
    <property type="term" value="F:glutamate synthase (NADPH) activity"/>
    <property type="evidence" value="ECO:0007669"/>
    <property type="project" value="UniProtKB-EC"/>
</dbReference>
<comment type="cofactor">
    <cofactor evidence="2">
        <name>[3Fe-4S] cluster</name>
        <dbReference type="ChEBI" id="CHEBI:21137"/>
    </cofactor>
</comment>
<evidence type="ECO:0000256" key="17">
    <source>
        <dbReference type="ARBA" id="ARBA00037898"/>
    </source>
</evidence>
<evidence type="ECO:0000256" key="13">
    <source>
        <dbReference type="ARBA" id="ARBA00023004"/>
    </source>
</evidence>
<dbReference type="Gene3D" id="3.60.20.10">
    <property type="entry name" value="Glutamine Phosphoribosylpyrophosphate, subunit 1, domain 1"/>
    <property type="match status" value="1"/>
</dbReference>
<feature type="region of interest" description="Disordered" evidence="21">
    <location>
        <begin position="914"/>
        <end position="934"/>
    </location>
</feature>
<evidence type="ECO:0000313" key="24">
    <source>
        <dbReference type="Proteomes" id="UP000230859"/>
    </source>
</evidence>
<dbReference type="InterPro" id="IPR017932">
    <property type="entry name" value="GATase_2_dom"/>
</dbReference>
<evidence type="ECO:0000256" key="12">
    <source>
        <dbReference type="ARBA" id="ARBA00023002"/>
    </source>
</evidence>
<dbReference type="Gene3D" id="2.160.20.60">
    <property type="entry name" value="Glutamate synthase, alpha subunit, C-terminal domain"/>
    <property type="match status" value="1"/>
</dbReference>
<comment type="caution">
    <text evidence="23">The sequence shown here is derived from an EMBL/GenBank/DDBJ whole genome shotgun (WGS) entry which is preliminary data.</text>
</comment>
<keyword evidence="12" id="KW-0560">Oxidoreductase</keyword>
<dbReference type="GO" id="GO:0006537">
    <property type="term" value="P:glutamate biosynthetic process"/>
    <property type="evidence" value="ECO:0007669"/>
    <property type="project" value="UniProtKB-KW"/>
</dbReference>
<keyword evidence="13" id="KW-0408">Iron</keyword>
<evidence type="ECO:0000256" key="15">
    <source>
        <dbReference type="ARBA" id="ARBA00023164"/>
    </source>
</evidence>
<comment type="cofactor">
    <cofactor evidence="3">
        <name>FAD</name>
        <dbReference type="ChEBI" id="CHEBI:57692"/>
    </cofactor>
</comment>
<dbReference type="PROSITE" id="PS51278">
    <property type="entry name" value="GATASE_TYPE_2"/>
    <property type="match status" value="1"/>
</dbReference>
<dbReference type="Gene3D" id="3.20.20.70">
    <property type="entry name" value="Aldolase class I"/>
    <property type="match status" value="2"/>
</dbReference>
<gene>
    <name evidence="23" type="ORF">COV74_10635</name>
</gene>
<dbReference type="InterPro" id="IPR050711">
    <property type="entry name" value="ET-N_metabolism_enzyme"/>
</dbReference>
<reference evidence="23 24" key="1">
    <citation type="submission" date="2017-09" db="EMBL/GenBank/DDBJ databases">
        <title>Depth-based differentiation of microbial function through sediment-hosted aquifers and enrichment of novel symbionts in the deep terrestrial subsurface.</title>
        <authorList>
            <person name="Probst A.J."/>
            <person name="Ladd B."/>
            <person name="Jarett J.K."/>
            <person name="Geller-Mcgrath D.E."/>
            <person name="Sieber C.M."/>
            <person name="Emerson J.B."/>
            <person name="Anantharaman K."/>
            <person name="Thomas B.C."/>
            <person name="Malmstrom R."/>
            <person name="Stieglmeier M."/>
            <person name="Klingl A."/>
            <person name="Woyke T."/>
            <person name="Ryan C.M."/>
            <person name="Banfield J.F."/>
        </authorList>
    </citation>
    <scope>NUCLEOTIDE SEQUENCE [LARGE SCALE GENOMIC DNA]</scope>
    <source>
        <strain evidence="23">CG11_big_fil_rev_8_21_14_0_20_45_26</strain>
    </source>
</reference>
<keyword evidence="11" id="KW-0315">Glutamine amidotransferase</keyword>
<dbReference type="FunFam" id="2.160.20.60:FF:000001">
    <property type="entry name" value="Glutamate synthase, large subunit"/>
    <property type="match status" value="1"/>
</dbReference>
<dbReference type="Pfam" id="PF04898">
    <property type="entry name" value="Glu_syn_central"/>
    <property type="match status" value="1"/>
</dbReference>
<dbReference type="SUPFAM" id="SSF51395">
    <property type="entry name" value="FMN-linked oxidoreductases"/>
    <property type="match status" value="1"/>
</dbReference>
<dbReference type="EC" id="1.4.1.13" evidence="5"/>
<keyword evidence="6" id="KW-0028">Amino-acid biosynthesis</keyword>
<dbReference type="InterPro" id="IPR006982">
    <property type="entry name" value="Glu_synth_centr_N"/>
</dbReference>
<evidence type="ECO:0000256" key="2">
    <source>
        <dbReference type="ARBA" id="ARBA00001927"/>
    </source>
</evidence>
<dbReference type="SUPFAM" id="SSF56235">
    <property type="entry name" value="N-terminal nucleophile aminohydrolases (Ntn hydrolases)"/>
    <property type="match status" value="1"/>
</dbReference>
<dbReference type="InterPro" id="IPR029055">
    <property type="entry name" value="Ntn_hydrolases_N"/>
</dbReference>
<keyword evidence="7" id="KW-0285">Flavoprotein</keyword>
<keyword evidence="9" id="KW-0479">Metal-binding</keyword>
<evidence type="ECO:0000256" key="3">
    <source>
        <dbReference type="ARBA" id="ARBA00001974"/>
    </source>
</evidence>
<name>A0A2H0LL57_9BACT</name>
<evidence type="ECO:0000259" key="22">
    <source>
        <dbReference type="PROSITE" id="PS51278"/>
    </source>
</evidence>
<comment type="pathway">
    <text evidence="17">Amino-acid biosynthesis; L-glutamate biosynthesis via GLT pathway; L-glutamate from 2-oxoglutarate and L-glutamine (NADP(+) route): step 1/1.</text>
</comment>
<evidence type="ECO:0000256" key="16">
    <source>
        <dbReference type="ARBA" id="ARBA00023291"/>
    </source>
</evidence>
<evidence type="ECO:0000256" key="7">
    <source>
        <dbReference type="ARBA" id="ARBA00022630"/>
    </source>
</evidence>
<organism evidence="23 24">
    <name type="scientific">Candidatus Abzuiibacterium crystallinum</name>
    <dbReference type="NCBI Taxonomy" id="1974748"/>
    <lineage>
        <taxon>Bacteria</taxon>
        <taxon>Pseudomonadati</taxon>
        <taxon>Candidatus Omnitrophota</taxon>
        <taxon>Candidatus Abzuiibacterium</taxon>
    </lineage>
</organism>
<dbReference type="Pfam" id="PF01645">
    <property type="entry name" value="Glu_synthase"/>
    <property type="match status" value="1"/>
</dbReference>
<dbReference type="InterPro" id="IPR002489">
    <property type="entry name" value="Glu_synth_asu_C"/>
</dbReference>
<accession>A0A2H0LL57</accession>
<keyword evidence="10" id="KW-0274">FAD</keyword>
<evidence type="ECO:0000256" key="4">
    <source>
        <dbReference type="ARBA" id="ARBA00009716"/>
    </source>
</evidence>
<evidence type="ECO:0000256" key="11">
    <source>
        <dbReference type="ARBA" id="ARBA00022962"/>
    </source>
</evidence>
<evidence type="ECO:0000256" key="9">
    <source>
        <dbReference type="ARBA" id="ARBA00022723"/>
    </source>
</evidence>
<evidence type="ECO:0000256" key="6">
    <source>
        <dbReference type="ARBA" id="ARBA00022605"/>
    </source>
</evidence>
<dbReference type="PANTHER" id="PTHR11938">
    <property type="entry name" value="FAD NADPH DEHYDROGENASE/OXIDOREDUCTASE"/>
    <property type="match status" value="1"/>
</dbReference>
<dbReference type="SUPFAM" id="SSF69336">
    <property type="entry name" value="Alpha subunit of glutamate synthase, C-terminal domain"/>
    <property type="match status" value="1"/>
</dbReference>
<feature type="compositionally biased region" description="Basic and acidic residues" evidence="21">
    <location>
        <begin position="922"/>
        <end position="934"/>
    </location>
</feature>
<evidence type="ECO:0000256" key="1">
    <source>
        <dbReference type="ARBA" id="ARBA00001917"/>
    </source>
</evidence>
<dbReference type="EMBL" id="PCVY01000076">
    <property type="protein sequence ID" value="PIQ85107.1"/>
    <property type="molecule type" value="Genomic_DNA"/>
</dbReference>
<comment type="similarity">
    <text evidence="4">Belongs to the glutamate synthase family.</text>
</comment>
<evidence type="ECO:0000256" key="8">
    <source>
        <dbReference type="ARBA" id="ARBA00022643"/>
    </source>
</evidence>
<evidence type="ECO:0000313" key="23">
    <source>
        <dbReference type="EMBL" id="PIQ85107.1"/>
    </source>
</evidence>
<dbReference type="GO" id="GO:0046872">
    <property type="term" value="F:metal ion binding"/>
    <property type="evidence" value="ECO:0007669"/>
    <property type="project" value="UniProtKB-KW"/>
</dbReference>
<dbReference type="CDD" id="cd02808">
    <property type="entry name" value="GltS_FMN"/>
    <property type="match status" value="1"/>
</dbReference>
<evidence type="ECO:0000256" key="19">
    <source>
        <dbReference type="ARBA" id="ARBA00072108"/>
    </source>
</evidence>
<evidence type="ECO:0000256" key="20">
    <source>
        <dbReference type="ARBA" id="ARBA00079921"/>
    </source>
</evidence>
<dbReference type="CDD" id="cd00713">
    <property type="entry name" value="GltS"/>
    <property type="match status" value="1"/>
</dbReference>
<dbReference type="InterPro" id="IPR013785">
    <property type="entry name" value="Aldolase_TIM"/>
</dbReference>
<dbReference type="GO" id="GO:0051538">
    <property type="term" value="F:3 iron, 4 sulfur cluster binding"/>
    <property type="evidence" value="ECO:0007669"/>
    <property type="project" value="UniProtKB-KW"/>
</dbReference>
<evidence type="ECO:0000256" key="21">
    <source>
        <dbReference type="SAM" id="MobiDB-lite"/>
    </source>
</evidence>
<proteinExistence type="inferred from homology"/>
<dbReference type="InterPro" id="IPR036485">
    <property type="entry name" value="Glu_synth_asu_C_sf"/>
</dbReference>
<dbReference type="Pfam" id="PF01493">
    <property type="entry name" value="GXGXG"/>
    <property type="match status" value="1"/>
</dbReference>
<dbReference type="FunFam" id="3.20.20.70:FF:000031">
    <property type="entry name" value="Glutamate synthase 1 [NADH]"/>
    <property type="match status" value="1"/>
</dbReference>
<keyword evidence="14" id="KW-0411">Iron-sulfur</keyword>
<dbReference type="Pfam" id="PF00310">
    <property type="entry name" value="GATase_2"/>
    <property type="match status" value="1"/>
</dbReference>
<evidence type="ECO:0000256" key="5">
    <source>
        <dbReference type="ARBA" id="ARBA00012079"/>
    </source>
</evidence>
<keyword evidence="8" id="KW-0288">FMN</keyword>
<evidence type="ECO:0000256" key="14">
    <source>
        <dbReference type="ARBA" id="ARBA00023014"/>
    </source>
</evidence>